<dbReference type="InterPro" id="IPR007627">
    <property type="entry name" value="RNA_pol_sigma70_r2"/>
</dbReference>
<proteinExistence type="inferred from homology"/>
<dbReference type="SUPFAM" id="SSF88659">
    <property type="entry name" value="Sigma3 and sigma4 domains of RNA polymerase sigma factors"/>
    <property type="match status" value="1"/>
</dbReference>
<dbReference type="GO" id="GO:0016987">
    <property type="term" value="F:sigma factor activity"/>
    <property type="evidence" value="ECO:0007669"/>
    <property type="project" value="UniProtKB-KW"/>
</dbReference>
<dbReference type="Pfam" id="PF04542">
    <property type="entry name" value="Sigma70_r2"/>
    <property type="match status" value="1"/>
</dbReference>
<dbReference type="InterPro" id="IPR039425">
    <property type="entry name" value="RNA_pol_sigma-70-like"/>
</dbReference>
<keyword evidence="4" id="KW-0238">DNA-binding</keyword>
<keyword evidence="5" id="KW-0804">Transcription</keyword>
<dbReference type="GO" id="GO:0003677">
    <property type="term" value="F:DNA binding"/>
    <property type="evidence" value="ECO:0007669"/>
    <property type="project" value="UniProtKB-KW"/>
</dbReference>
<accession>A0A1I1I7T3</accession>
<sequence length="174" mass="21029">MEQNNIEEVLTDIYNITYDDVLRYVVSKCRSSSDIADLMQNIYLNFYKALKNKREILEPKKYLIRIARNEIYKHYGILKMAQNYVPVFSSDDEMEFQRFECNLKIESDYESKLLCKEIWNYLEKKDLLTFKIFILYFKNDLKIKDIGKSLNISESTVKNRLYRTMNEMNNEFNI</sequence>
<reference evidence="8 9" key="1">
    <citation type="submission" date="2016-10" db="EMBL/GenBank/DDBJ databases">
        <authorList>
            <person name="de Groot N.N."/>
        </authorList>
    </citation>
    <scope>NUCLEOTIDE SEQUENCE [LARGE SCALE GENOMIC DNA]</scope>
    <source>
        <strain evidence="8 9">DSM 12992</strain>
    </source>
</reference>
<evidence type="ECO:0000256" key="1">
    <source>
        <dbReference type="ARBA" id="ARBA00010641"/>
    </source>
</evidence>
<organism evidence="8 9">
    <name type="scientific">Clostridium uliginosum</name>
    <dbReference type="NCBI Taxonomy" id="119641"/>
    <lineage>
        <taxon>Bacteria</taxon>
        <taxon>Bacillati</taxon>
        <taxon>Bacillota</taxon>
        <taxon>Clostridia</taxon>
        <taxon>Eubacteriales</taxon>
        <taxon>Clostridiaceae</taxon>
        <taxon>Clostridium</taxon>
    </lineage>
</organism>
<keyword evidence="3" id="KW-0731">Sigma factor</keyword>
<protein>
    <submittedName>
        <fullName evidence="8">RNA polymerase sigma-70 factor, ECF subfamily</fullName>
    </submittedName>
</protein>
<dbReference type="STRING" id="119641.SAMN05421842_102158"/>
<dbReference type="Proteomes" id="UP000199263">
    <property type="component" value="Unassembled WGS sequence"/>
</dbReference>
<dbReference type="Gene3D" id="1.10.1740.10">
    <property type="match status" value="1"/>
</dbReference>
<feature type="domain" description="RNA polymerase sigma factor 70 region 4 type 2" evidence="7">
    <location>
        <begin position="131"/>
        <end position="166"/>
    </location>
</feature>
<dbReference type="Pfam" id="PF08281">
    <property type="entry name" value="Sigma70_r4_2"/>
    <property type="match status" value="1"/>
</dbReference>
<dbReference type="Gene3D" id="1.10.10.10">
    <property type="entry name" value="Winged helix-like DNA-binding domain superfamily/Winged helix DNA-binding domain"/>
    <property type="match status" value="1"/>
</dbReference>
<evidence type="ECO:0000313" key="9">
    <source>
        <dbReference type="Proteomes" id="UP000199263"/>
    </source>
</evidence>
<dbReference type="InterPro" id="IPR014284">
    <property type="entry name" value="RNA_pol_sigma-70_dom"/>
</dbReference>
<evidence type="ECO:0000256" key="3">
    <source>
        <dbReference type="ARBA" id="ARBA00023082"/>
    </source>
</evidence>
<keyword evidence="9" id="KW-1185">Reference proteome</keyword>
<evidence type="ECO:0000259" key="7">
    <source>
        <dbReference type="Pfam" id="PF08281"/>
    </source>
</evidence>
<gene>
    <name evidence="8" type="ORF">SAMN05421842_102158</name>
</gene>
<evidence type="ECO:0000256" key="2">
    <source>
        <dbReference type="ARBA" id="ARBA00023015"/>
    </source>
</evidence>
<evidence type="ECO:0000256" key="4">
    <source>
        <dbReference type="ARBA" id="ARBA00023125"/>
    </source>
</evidence>
<evidence type="ECO:0000259" key="6">
    <source>
        <dbReference type="Pfam" id="PF04542"/>
    </source>
</evidence>
<dbReference type="EMBL" id="FOMG01000002">
    <property type="protein sequence ID" value="SFC32121.1"/>
    <property type="molecule type" value="Genomic_DNA"/>
</dbReference>
<evidence type="ECO:0000313" key="8">
    <source>
        <dbReference type="EMBL" id="SFC32121.1"/>
    </source>
</evidence>
<feature type="domain" description="RNA polymerase sigma-70 region 2" evidence="6">
    <location>
        <begin position="17"/>
        <end position="75"/>
    </location>
</feature>
<dbReference type="SUPFAM" id="SSF88946">
    <property type="entry name" value="Sigma2 domain of RNA polymerase sigma factors"/>
    <property type="match status" value="1"/>
</dbReference>
<dbReference type="PANTHER" id="PTHR43133:SF8">
    <property type="entry name" value="RNA POLYMERASE SIGMA FACTOR HI_1459-RELATED"/>
    <property type="match status" value="1"/>
</dbReference>
<name>A0A1I1I7T3_9CLOT</name>
<dbReference type="RefSeq" id="WP_090088437.1">
    <property type="nucleotide sequence ID" value="NZ_FOMG01000002.1"/>
</dbReference>
<comment type="similarity">
    <text evidence="1">Belongs to the sigma-70 factor family. ECF subfamily.</text>
</comment>
<dbReference type="AlphaFoldDB" id="A0A1I1I7T3"/>
<evidence type="ECO:0000256" key="5">
    <source>
        <dbReference type="ARBA" id="ARBA00023163"/>
    </source>
</evidence>
<dbReference type="GO" id="GO:0006352">
    <property type="term" value="P:DNA-templated transcription initiation"/>
    <property type="evidence" value="ECO:0007669"/>
    <property type="project" value="InterPro"/>
</dbReference>
<dbReference type="InterPro" id="IPR013324">
    <property type="entry name" value="RNA_pol_sigma_r3/r4-like"/>
</dbReference>
<keyword evidence="2" id="KW-0805">Transcription regulation</keyword>
<dbReference type="InterPro" id="IPR013249">
    <property type="entry name" value="RNA_pol_sigma70_r4_t2"/>
</dbReference>
<dbReference type="InterPro" id="IPR013325">
    <property type="entry name" value="RNA_pol_sigma_r2"/>
</dbReference>
<dbReference type="InterPro" id="IPR036388">
    <property type="entry name" value="WH-like_DNA-bd_sf"/>
</dbReference>
<dbReference type="PANTHER" id="PTHR43133">
    <property type="entry name" value="RNA POLYMERASE ECF-TYPE SIGMA FACTO"/>
    <property type="match status" value="1"/>
</dbReference>
<dbReference type="OrthoDB" id="1904308at2"/>
<dbReference type="NCBIfam" id="TIGR02937">
    <property type="entry name" value="sigma70-ECF"/>
    <property type="match status" value="1"/>
</dbReference>